<dbReference type="SUPFAM" id="SSF53850">
    <property type="entry name" value="Periplasmic binding protein-like II"/>
    <property type="match status" value="1"/>
</dbReference>
<dbReference type="GO" id="GO:0046872">
    <property type="term" value="F:metal ion binding"/>
    <property type="evidence" value="ECO:0007669"/>
    <property type="project" value="UniProtKB-KW"/>
</dbReference>
<accession>A0A101HSI1</accession>
<dbReference type="GO" id="GO:0015888">
    <property type="term" value="P:thiamine transport"/>
    <property type="evidence" value="ECO:0007669"/>
    <property type="project" value="TreeGrafter"/>
</dbReference>
<dbReference type="Proteomes" id="UP000054092">
    <property type="component" value="Unassembled WGS sequence"/>
</dbReference>
<keyword evidence="2" id="KW-0408">Iron</keyword>
<dbReference type="InterPro" id="IPR026045">
    <property type="entry name" value="Ferric-bd"/>
</dbReference>
<keyword evidence="2" id="KW-0479">Metal-binding</keyword>
<dbReference type="Gene3D" id="3.40.190.10">
    <property type="entry name" value="Periplasmic binding protein-like II"/>
    <property type="match status" value="2"/>
</dbReference>
<evidence type="ECO:0000256" key="2">
    <source>
        <dbReference type="PIRSR" id="PIRSR002825-1"/>
    </source>
</evidence>
<dbReference type="PIRSF" id="PIRSF002825">
    <property type="entry name" value="CfbpA"/>
    <property type="match status" value="1"/>
</dbReference>
<evidence type="ECO:0000313" key="4">
    <source>
        <dbReference type="Proteomes" id="UP000054092"/>
    </source>
</evidence>
<dbReference type="GO" id="GO:0030288">
    <property type="term" value="C:outer membrane-bounded periplasmic space"/>
    <property type="evidence" value="ECO:0007669"/>
    <property type="project" value="TreeGrafter"/>
</dbReference>
<dbReference type="InterPro" id="IPR006059">
    <property type="entry name" value="SBP"/>
</dbReference>
<dbReference type="PATRIC" id="fig|1184387.3.peg.424"/>
<proteinExistence type="predicted"/>
<sequence length="326" mass="36063">MRKLAITFVLLICVAMLFGVEKIMLYTSVPTEIMTAISDAFMAENPTIEVEVFRSGTGTIQTKIAAEVEGGNLQADVIWVAEFSYYETLKKQGLLAQIFPEEANALPDNFKDPENYYYAGRLINMVIAYNTNELTPETAPQSWTDLTDSKWYDNFVIPNPEYSGAAVAAVGALAINYGWEYFEDLRKNETVVVRGNSDVAQKVAAGEFPIGMTLDYIARGLRENGSPIDIVYPKDGTVAIPSPVAVMKNTDNMEAAMIFINYILSEKGQKALVELGSLVPIRNDVNPPPNTPPAGEILDQAMKIDWKAIEELTTEINTKFADIMLF</sequence>
<dbReference type="AlphaFoldDB" id="A0A101HSI1"/>
<dbReference type="CDD" id="cd13547">
    <property type="entry name" value="PBP2_Fbp_like_2"/>
    <property type="match status" value="1"/>
</dbReference>
<comment type="caution">
    <text evidence="3">The sequence shown here is derived from an EMBL/GenBank/DDBJ whole genome shotgun (WGS) entry which is preliminary data.</text>
</comment>
<dbReference type="GO" id="GO:0030976">
    <property type="term" value="F:thiamine pyrophosphate binding"/>
    <property type="evidence" value="ECO:0007669"/>
    <property type="project" value="TreeGrafter"/>
</dbReference>
<dbReference type="EMBL" id="LGGP01000011">
    <property type="protein sequence ID" value="KUK82178.1"/>
    <property type="molecule type" value="Genomic_DNA"/>
</dbReference>
<feature type="binding site" evidence="2">
    <location>
        <position position="216"/>
    </location>
    <ligand>
        <name>Fe cation</name>
        <dbReference type="ChEBI" id="CHEBI:24875"/>
    </ligand>
</feature>
<protein>
    <submittedName>
        <fullName evidence="3">ABC-type Fe3+ transport system, periplasmic component (FbpA/afuA)</fullName>
    </submittedName>
</protein>
<evidence type="ECO:0000256" key="1">
    <source>
        <dbReference type="ARBA" id="ARBA00022729"/>
    </source>
</evidence>
<dbReference type="Pfam" id="PF13416">
    <property type="entry name" value="SBP_bac_8"/>
    <property type="match status" value="1"/>
</dbReference>
<dbReference type="GO" id="GO:0030975">
    <property type="term" value="F:thiamine binding"/>
    <property type="evidence" value="ECO:0007669"/>
    <property type="project" value="TreeGrafter"/>
</dbReference>
<gene>
    <name evidence="3" type="ORF">XD94_0131</name>
</gene>
<keyword evidence="1" id="KW-0732">Signal</keyword>
<name>A0A101HSI1_9BACT</name>
<dbReference type="PANTHER" id="PTHR30006">
    <property type="entry name" value="THIAMINE-BINDING PERIPLASMIC PROTEIN-RELATED"/>
    <property type="match status" value="1"/>
</dbReference>
<reference evidence="4" key="1">
    <citation type="journal article" date="2015" name="MBio">
        <title>Genome-Resolved Metagenomic Analysis Reveals Roles for Candidate Phyla and Other Microbial Community Members in Biogeochemical Transformations in Oil Reservoirs.</title>
        <authorList>
            <person name="Hu P."/>
            <person name="Tom L."/>
            <person name="Singh A."/>
            <person name="Thomas B.C."/>
            <person name="Baker B.J."/>
            <person name="Piceno Y.M."/>
            <person name="Andersen G.L."/>
            <person name="Banfield J.F."/>
        </authorList>
    </citation>
    <scope>NUCLEOTIDE SEQUENCE [LARGE SCALE GENOMIC DNA]</scope>
</reference>
<organism evidence="3 4">
    <name type="scientific">Mesotoga prima</name>
    <dbReference type="NCBI Taxonomy" id="1184387"/>
    <lineage>
        <taxon>Bacteria</taxon>
        <taxon>Thermotogati</taxon>
        <taxon>Thermotogota</taxon>
        <taxon>Thermotogae</taxon>
        <taxon>Kosmotogales</taxon>
        <taxon>Kosmotogaceae</taxon>
        <taxon>Mesotoga</taxon>
    </lineage>
</organism>
<evidence type="ECO:0000313" key="3">
    <source>
        <dbReference type="EMBL" id="KUK82178.1"/>
    </source>
</evidence>
<dbReference type="PANTHER" id="PTHR30006:SF2">
    <property type="entry name" value="ABC TRANSPORTER SUBSTRATE-BINDING PROTEIN"/>
    <property type="match status" value="1"/>
</dbReference>